<feature type="domain" description="BHLH" evidence="3">
    <location>
        <begin position="111"/>
        <end position="228"/>
    </location>
</feature>
<dbReference type="AlphaFoldDB" id="A0AAN6UKK3"/>
<dbReference type="SMART" id="SM00353">
    <property type="entry name" value="HLH"/>
    <property type="match status" value="1"/>
</dbReference>
<reference evidence="4" key="2">
    <citation type="submission" date="2023-05" db="EMBL/GenBank/DDBJ databases">
        <authorList>
            <consortium name="Lawrence Berkeley National Laboratory"/>
            <person name="Steindorff A."/>
            <person name="Hensen N."/>
            <person name="Bonometti L."/>
            <person name="Westerberg I."/>
            <person name="Brannstrom I.O."/>
            <person name="Guillou S."/>
            <person name="Cros-Aarteil S."/>
            <person name="Calhoun S."/>
            <person name="Haridas S."/>
            <person name="Kuo A."/>
            <person name="Mondo S."/>
            <person name="Pangilinan J."/>
            <person name="Riley R."/>
            <person name="Labutti K."/>
            <person name="Andreopoulos B."/>
            <person name="Lipzen A."/>
            <person name="Chen C."/>
            <person name="Yanf M."/>
            <person name="Daum C."/>
            <person name="Ng V."/>
            <person name="Clum A."/>
            <person name="Ohm R."/>
            <person name="Martin F."/>
            <person name="Silar P."/>
            <person name="Natvig D."/>
            <person name="Lalanne C."/>
            <person name="Gautier V."/>
            <person name="Ament-Velasquez S.L."/>
            <person name="Kruys A."/>
            <person name="Hutchinson M.I."/>
            <person name="Powell A.J."/>
            <person name="Barry K."/>
            <person name="Miller A.N."/>
            <person name="Grigoriev I.V."/>
            <person name="Debuchy R."/>
            <person name="Gladieux P."/>
            <person name="Thoren M.H."/>
            <person name="Johannesson H."/>
        </authorList>
    </citation>
    <scope>NUCLEOTIDE SEQUENCE</scope>
    <source>
        <strain evidence="4">CBS 123565</strain>
    </source>
</reference>
<proteinExistence type="predicted"/>
<feature type="compositionally biased region" description="Basic and acidic residues" evidence="2">
    <location>
        <begin position="15"/>
        <end position="26"/>
    </location>
</feature>
<comment type="caution">
    <text evidence="4">The sequence shown here is derived from an EMBL/GenBank/DDBJ whole genome shotgun (WGS) entry which is preliminary data.</text>
</comment>
<accession>A0AAN6UKK3</accession>
<dbReference type="GO" id="GO:0046983">
    <property type="term" value="F:protein dimerization activity"/>
    <property type="evidence" value="ECO:0007669"/>
    <property type="project" value="InterPro"/>
</dbReference>
<feature type="compositionally biased region" description="Low complexity" evidence="2">
    <location>
        <begin position="88"/>
        <end position="108"/>
    </location>
</feature>
<evidence type="ECO:0000256" key="1">
    <source>
        <dbReference type="SAM" id="Coils"/>
    </source>
</evidence>
<dbReference type="PANTHER" id="PTHR47336:SF2">
    <property type="entry name" value="TRANSCRIPTION FACTOR HMS1-RELATED"/>
    <property type="match status" value="1"/>
</dbReference>
<evidence type="ECO:0000259" key="3">
    <source>
        <dbReference type="PROSITE" id="PS50888"/>
    </source>
</evidence>
<keyword evidence="1" id="KW-0175">Coiled coil</keyword>
<gene>
    <name evidence="4" type="ORF">BT67DRAFT_433956</name>
</gene>
<evidence type="ECO:0000313" key="4">
    <source>
        <dbReference type="EMBL" id="KAK4134459.1"/>
    </source>
</evidence>
<feature type="coiled-coil region" evidence="1">
    <location>
        <begin position="218"/>
        <end position="245"/>
    </location>
</feature>
<dbReference type="PROSITE" id="PS50888">
    <property type="entry name" value="BHLH"/>
    <property type="match status" value="1"/>
</dbReference>
<dbReference type="InterPro" id="IPR052099">
    <property type="entry name" value="Regulatory_TF_Diverse"/>
</dbReference>
<keyword evidence="5" id="KW-1185">Reference proteome</keyword>
<dbReference type="Pfam" id="PF00010">
    <property type="entry name" value="HLH"/>
    <property type="match status" value="1"/>
</dbReference>
<dbReference type="SUPFAM" id="SSF47459">
    <property type="entry name" value="HLH, helix-loop-helix DNA-binding domain"/>
    <property type="match status" value="1"/>
</dbReference>
<feature type="region of interest" description="Disordered" evidence="2">
    <location>
        <begin position="1"/>
        <end position="114"/>
    </location>
</feature>
<evidence type="ECO:0000313" key="5">
    <source>
        <dbReference type="Proteomes" id="UP001304895"/>
    </source>
</evidence>
<name>A0AAN6UKK3_9PEZI</name>
<dbReference type="EMBL" id="MU853408">
    <property type="protein sequence ID" value="KAK4134459.1"/>
    <property type="molecule type" value="Genomic_DNA"/>
</dbReference>
<dbReference type="Proteomes" id="UP001304895">
    <property type="component" value="Unassembled WGS sequence"/>
</dbReference>
<dbReference type="InterPro" id="IPR036638">
    <property type="entry name" value="HLH_DNA-bd_sf"/>
</dbReference>
<evidence type="ECO:0000256" key="2">
    <source>
        <dbReference type="SAM" id="MobiDB-lite"/>
    </source>
</evidence>
<organism evidence="4 5">
    <name type="scientific">Trichocladium antarcticum</name>
    <dbReference type="NCBI Taxonomy" id="1450529"/>
    <lineage>
        <taxon>Eukaryota</taxon>
        <taxon>Fungi</taxon>
        <taxon>Dikarya</taxon>
        <taxon>Ascomycota</taxon>
        <taxon>Pezizomycotina</taxon>
        <taxon>Sordariomycetes</taxon>
        <taxon>Sordariomycetidae</taxon>
        <taxon>Sordariales</taxon>
        <taxon>Chaetomiaceae</taxon>
        <taxon>Trichocladium</taxon>
    </lineage>
</organism>
<reference evidence="4" key="1">
    <citation type="journal article" date="2023" name="Mol. Phylogenet. Evol.">
        <title>Genome-scale phylogeny and comparative genomics of the fungal order Sordariales.</title>
        <authorList>
            <person name="Hensen N."/>
            <person name="Bonometti L."/>
            <person name="Westerberg I."/>
            <person name="Brannstrom I.O."/>
            <person name="Guillou S."/>
            <person name="Cros-Aarteil S."/>
            <person name="Calhoun S."/>
            <person name="Haridas S."/>
            <person name="Kuo A."/>
            <person name="Mondo S."/>
            <person name="Pangilinan J."/>
            <person name="Riley R."/>
            <person name="LaButti K."/>
            <person name="Andreopoulos B."/>
            <person name="Lipzen A."/>
            <person name="Chen C."/>
            <person name="Yan M."/>
            <person name="Daum C."/>
            <person name="Ng V."/>
            <person name="Clum A."/>
            <person name="Steindorff A."/>
            <person name="Ohm R.A."/>
            <person name="Martin F."/>
            <person name="Silar P."/>
            <person name="Natvig D.O."/>
            <person name="Lalanne C."/>
            <person name="Gautier V."/>
            <person name="Ament-Velasquez S.L."/>
            <person name="Kruys A."/>
            <person name="Hutchinson M.I."/>
            <person name="Powell A.J."/>
            <person name="Barry K."/>
            <person name="Miller A.N."/>
            <person name="Grigoriev I.V."/>
            <person name="Debuchy R."/>
            <person name="Gladieux P."/>
            <person name="Hiltunen Thoren M."/>
            <person name="Johannesson H."/>
        </authorList>
    </citation>
    <scope>NUCLEOTIDE SEQUENCE</scope>
    <source>
        <strain evidence="4">CBS 123565</strain>
    </source>
</reference>
<sequence length="263" mass="28103">MGDQSSESSGPSHAAAHEPGEPDNKGTKSRKRQHGPDPGASKVNKRRASQRKPAPGPTPNNKTQAASWAATVLSPSAGVDRSSAEADTAAAAAAAAPTPTPTQQQQQQHAHSRTRHNIVEQQYRHRLNQQFKHLLDILPATMRDEGEPCASLAGFGLTTKEIHAAAAANGLPSPPLAAAEGSSRGLQNHHGHGAVVAAAGPGEERTGGERRVSKAEVLDRARLYIQALEREHMRLVAERRELDLLWGEHCRREAAVGARRGRR</sequence>
<feature type="compositionally biased region" description="Polar residues" evidence="2">
    <location>
        <begin position="1"/>
        <end position="11"/>
    </location>
</feature>
<dbReference type="PANTHER" id="PTHR47336">
    <property type="entry name" value="TRANSCRIPTION FACTOR HMS1-RELATED"/>
    <property type="match status" value="1"/>
</dbReference>
<protein>
    <recommendedName>
        <fullName evidence="3">BHLH domain-containing protein</fullName>
    </recommendedName>
</protein>
<dbReference type="InterPro" id="IPR011598">
    <property type="entry name" value="bHLH_dom"/>
</dbReference>
<dbReference type="Gene3D" id="4.10.280.10">
    <property type="entry name" value="Helix-loop-helix DNA-binding domain"/>
    <property type="match status" value="1"/>
</dbReference>